<reference evidence="2 3" key="1">
    <citation type="submission" date="2017-03" db="EMBL/GenBank/DDBJ databases">
        <title>Genome Survey of Euroglyphus maynei.</title>
        <authorList>
            <person name="Arlian L.G."/>
            <person name="Morgan M.S."/>
            <person name="Rider S.D."/>
        </authorList>
    </citation>
    <scope>NUCLEOTIDE SEQUENCE [LARGE SCALE GENOMIC DNA]</scope>
    <source>
        <strain evidence="2">Arlian Lab</strain>
        <tissue evidence="2">Whole body</tissue>
    </source>
</reference>
<evidence type="ECO:0000313" key="3">
    <source>
        <dbReference type="Proteomes" id="UP000194236"/>
    </source>
</evidence>
<keyword evidence="3" id="KW-1185">Reference proteome</keyword>
<sequence length="135" mass="15768">MKRFDMKHEAQMMSDAKKSRCFTYAPWHLIPIDIDPSNILVERGKDSRERIIQTERMQTTLECFYFHNQLPDSADEPDNNAYEIMSDLSSQDMKTKIIPLEDENAITMDRTFIQDYPSTVGQQQQQLPPPIITDP</sequence>
<protein>
    <submittedName>
        <fullName evidence="2">Uncharacterized protein</fullName>
    </submittedName>
</protein>
<evidence type="ECO:0000313" key="2">
    <source>
        <dbReference type="EMBL" id="OTF72858.1"/>
    </source>
</evidence>
<feature type="non-terminal residue" evidence="2">
    <location>
        <position position="135"/>
    </location>
</feature>
<evidence type="ECO:0000256" key="1">
    <source>
        <dbReference type="SAM" id="MobiDB-lite"/>
    </source>
</evidence>
<dbReference type="Proteomes" id="UP000194236">
    <property type="component" value="Unassembled WGS sequence"/>
</dbReference>
<proteinExistence type="predicted"/>
<comment type="caution">
    <text evidence="2">The sequence shown here is derived from an EMBL/GenBank/DDBJ whole genome shotgun (WGS) entry which is preliminary data.</text>
</comment>
<dbReference type="OrthoDB" id="2138378at2759"/>
<feature type="region of interest" description="Disordered" evidence="1">
    <location>
        <begin position="115"/>
        <end position="135"/>
    </location>
</feature>
<dbReference type="AlphaFoldDB" id="A0A1Y3AYH7"/>
<organism evidence="2 3">
    <name type="scientific">Euroglyphus maynei</name>
    <name type="common">Mayne's house dust mite</name>
    <dbReference type="NCBI Taxonomy" id="6958"/>
    <lineage>
        <taxon>Eukaryota</taxon>
        <taxon>Metazoa</taxon>
        <taxon>Ecdysozoa</taxon>
        <taxon>Arthropoda</taxon>
        <taxon>Chelicerata</taxon>
        <taxon>Arachnida</taxon>
        <taxon>Acari</taxon>
        <taxon>Acariformes</taxon>
        <taxon>Sarcoptiformes</taxon>
        <taxon>Astigmata</taxon>
        <taxon>Psoroptidia</taxon>
        <taxon>Analgoidea</taxon>
        <taxon>Pyroglyphidae</taxon>
        <taxon>Pyroglyphinae</taxon>
        <taxon>Euroglyphus</taxon>
    </lineage>
</organism>
<gene>
    <name evidence="2" type="ORF">BLA29_011855</name>
</gene>
<dbReference type="EMBL" id="MUJZ01054259">
    <property type="protein sequence ID" value="OTF72858.1"/>
    <property type="molecule type" value="Genomic_DNA"/>
</dbReference>
<name>A0A1Y3AYH7_EURMA</name>
<accession>A0A1Y3AYH7</accession>